<organism evidence="1 2">
    <name type="scientific">Lactiplantibacillus songbeiensis</name>
    <dbReference type="NCBI Taxonomy" id="2559920"/>
    <lineage>
        <taxon>Bacteria</taxon>
        <taxon>Bacillati</taxon>
        <taxon>Bacillota</taxon>
        <taxon>Bacilli</taxon>
        <taxon>Lactobacillales</taxon>
        <taxon>Lactobacillaceae</taxon>
        <taxon>Lactiplantibacillus</taxon>
    </lineage>
</organism>
<dbReference type="RefSeq" id="WP_223876775.1">
    <property type="nucleotide sequence ID" value="NZ_BJDL01000009.1"/>
</dbReference>
<sequence length="106" mass="12961">MNKDVRIINDRLAAQFKPVSQSRYWLQIVDNHYGGYYNIFFNHQRKWQRLRSIPLHTIKTYDLAYLETVVHDLQQLTQLTIVYDGFTDQYWPQSQRLIQRKKHGYE</sequence>
<comment type="caution">
    <text evidence="1">The sequence shown here is derived from an EMBL/GenBank/DDBJ whole genome shotgun (WGS) entry which is preliminary data.</text>
</comment>
<keyword evidence="2" id="KW-1185">Reference proteome</keyword>
<proteinExistence type="predicted"/>
<name>A0ABW4C1Y0_9LACO</name>
<gene>
    <name evidence="1" type="ORF">ACFQ5L_07575</name>
</gene>
<protein>
    <submittedName>
        <fullName evidence="1">Acetyl-CoA carboxylase</fullName>
    </submittedName>
</protein>
<dbReference type="Proteomes" id="UP001597188">
    <property type="component" value="Unassembled WGS sequence"/>
</dbReference>
<evidence type="ECO:0000313" key="2">
    <source>
        <dbReference type="Proteomes" id="UP001597188"/>
    </source>
</evidence>
<evidence type="ECO:0000313" key="1">
    <source>
        <dbReference type="EMBL" id="MFD1420812.1"/>
    </source>
</evidence>
<reference evidence="2" key="1">
    <citation type="journal article" date="2019" name="Int. J. Syst. Evol. Microbiol.">
        <title>The Global Catalogue of Microorganisms (GCM) 10K type strain sequencing project: providing services to taxonomists for standard genome sequencing and annotation.</title>
        <authorList>
            <consortium name="The Broad Institute Genomics Platform"/>
            <consortium name="The Broad Institute Genome Sequencing Center for Infectious Disease"/>
            <person name="Wu L."/>
            <person name="Ma J."/>
        </authorList>
    </citation>
    <scope>NUCLEOTIDE SEQUENCE [LARGE SCALE GENOMIC DNA]</scope>
    <source>
        <strain evidence="2">CCM 8931</strain>
    </source>
</reference>
<dbReference type="EMBL" id="JBHTOJ010000017">
    <property type="protein sequence ID" value="MFD1420812.1"/>
    <property type="molecule type" value="Genomic_DNA"/>
</dbReference>
<accession>A0ABW4C1Y0</accession>